<feature type="region of interest" description="Disordered" evidence="5">
    <location>
        <begin position="206"/>
        <end position="242"/>
    </location>
</feature>
<dbReference type="SMART" id="SM00356">
    <property type="entry name" value="ZnF_C3H1"/>
    <property type="match status" value="1"/>
</dbReference>
<dbReference type="Pfam" id="PF18386">
    <property type="entry name" value="ROQ_II"/>
    <property type="match status" value="1"/>
</dbReference>
<dbReference type="PANTHER" id="PTHR13139:SF54">
    <property type="entry name" value="RING-TYPE E3 UBIQUITIN TRANSFERASE"/>
    <property type="match status" value="1"/>
</dbReference>
<dbReference type="AlphaFoldDB" id="A0A914NZB5"/>
<protein>
    <submittedName>
        <fullName evidence="8">RING-type E3 ubiquitin transferase</fullName>
    </submittedName>
</protein>
<dbReference type="InterPro" id="IPR000571">
    <property type="entry name" value="Znf_CCCH"/>
</dbReference>
<feature type="region of interest" description="Disordered" evidence="5">
    <location>
        <begin position="144"/>
        <end position="172"/>
    </location>
</feature>
<reference evidence="8" key="1">
    <citation type="submission" date="2022-11" db="UniProtKB">
        <authorList>
            <consortium name="WormBaseParasite"/>
        </authorList>
    </citation>
    <scope>IDENTIFICATION</scope>
</reference>
<dbReference type="WBParaSite" id="PDA_v2.g10223.t1">
    <property type="protein sequence ID" value="PDA_v2.g10223.t1"/>
    <property type="gene ID" value="PDA_v2.g10223"/>
</dbReference>
<dbReference type="PANTHER" id="PTHR13139">
    <property type="entry name" value="RING FINGER AND CCCH-TYPE ZINC FINGER DOMAIN-CONTAINING PROTEIN"/>
    <property type="match status" value="1"/>
</dbReference>
<dbReference type="Pfam" id="PF00642">
    <property type="entry name" value="zf-CCCH"/>
    <property type="match status" value="1"/>
</dbReference>
<organism evidence="7 8">
    <name type="scientific">Panagrolaimus davidi</name>
    <dbReference type="NCBI Taxonomy" id="227884"/>
    <lineage>
        <taxon>Eukaryota</taxon>
        <taxon>Metazoa</taxon>
        <taxon>Ecdysozoa</taxon>
        <taxon>Nematoda</taxon>
        <taxon>Chromadorea</taxon>
        <taxon>Rhabditida</taxon>
        <taxon>Tylenchina</taxon>
        <taxon>Panagrolaimomorpha</taxon>
        <taxon>Panagrolaimoidea</taxon>
        <taxon>Panagrolaimidae</taxon>
        <taxon>Panagrolaimus</taxon>
    </lineage>
</organism>
<keyword evidence="3 4" id="KW-0862">Zinc</keyword>
<dbReference type="GO" id="GO:0061630">
    <property type="term" value="F:ubiquitin protein ligase activity"/>
    <property type="evidence" value="ECO:0007669"/>
    <property type="project" value="TreeGrafter"/>
</dbReference>
<dbReference type="GO" id="GO:0003725">
    <property type="term" value="F:double-stranded RNA binding"/>
    <property type="evidence" value="ECO:0007669"/>
    <property type="project" value="TreeGrafter"/>
</dbReference>
<feature type="compositionally biased region" description="Polar residues" evidence="5">
    <location>
        <begin position="144"/>
        <end position="171"/>
    </location>
</feature>
<keyword evidence="1 4" id="KW-0479">Metal-binding</keyword>
<evidence type="ECO:0000256" key="2">
    <source>
        <dbReference type="ARBA" id="ARBA00022771"/>
    </source>
</evidence>
<dbReference type="InterPro" id="IPR041523">
    <property type="entry name" value="ROQ_II"/>
</dbReference>
<dbReference type="GO" id="GO:0000288">
    <property type="term" value="P:nuclear-transcribed mRNA catabolic process, deadenylation-dependent decay"/>
    <property type="evidence" value="ECO:0007669"/>
    <property type="project" value="TreeGrafter"/>
</dbReference>
<evidence type="ECO:0000259" key="6">
    <source>
        <dbReference type="PROSITE" id="PS50103"/>
    </source>
</evidence>
<sequence>MQLKEEFREYESLRREHDSQIVQIALEAGLRISPDQWSALLYGDPHHRSHMQSIVDRLHSPQLLSHALKELKTIIERNSNAQILQNSLDNLATIAEIDTEVEPGWKLLSESLGIIETVIDEYVAFNKKWNTNSTEYRYLKNKNAYNSRPINPTPNSERSGHQPNNSPNFNNFGRYKTRMCRDILNKGTCPRGTNCTYAHIYEELRPPHDNESKSDFHSNDDLQSSGIHSVNEMNGYSRMNGNERPQMQQQEIISMPIIPIQPMHETIIRKNLKFHKYK</sequence>
<feature type="compositionally biased region" description="Basic and acidic residues" evidence="5">
    <location>
        <begin position="206"/>
        <end position="220"/>
    </location>
</feature>
<dbReference type="GO" id="GO:0006511">
    <property type="term" value="P:ubiquitin-dependent protein catabolic process"/>
    <property type="evidence" value="ECO:0007669"/>
    <property type="project" value="TreeGrafter"/>
</dbReference>
<dbReference type="InterPro" id="IPR036855">
    <property type="entry name" value="Znf_CCCH_sf"/>
</dbReference>
<proteinExistence type="predicted"/>
<evidence type="ECO:0000313" key="7">
    <source>
        <dbReference type="Proteomes" id="UP000887578"/>
    </source>
</evidence>
<feature type="zinc finger region" description="C3H1-type" evidence="4">
    <location>
        <begin position="174"/>
        <end position="202"/>
    </location>
</feature>
<evidence type="ECO:0000256" key="1">
    <source>
        <dbReference type="ARBA" id="ARBA00022723"/>
    </source>
</evidence>
<dbReference type="Gene3D" id="4.10.1000.10">
    <property type="entry name" value="Zinc finger, CCCH-type"/>
    <property type="match status" value="1"/>
</dbReference>
<dbReference type="InterPro" id="IPR052249">
    <property type="entry name" value="Roquin_domain"/>
</dbReference>
<keyword evidence="2 4" id="KW-0863">Zinc-finger</keyword>
<name>A0A914NZB5_9BILA</name>
<evidence type="ECO:0000256" key="3">
    <source>
        <dbReference type="ARBA" id="ARBA00022833"/>
    </source>
</evidence>
<dbReference type="GO" id="GO:0035613">
    <property type="term" value="F:RNA stem-loop binding"/>
    <property type="evidence" value="ECO:0007669"/>
    <property type="project" value="TreeGrafter"/>
</dbReference>
<evidence type="ECO:0000313" key="8">
    <source>
        <dbReference type="WBParaSite" id="PDA_v2.g10223.t1"/>
    </source>
</evidence>
<feature type="domain" description="C3H1-type" evidence="6">
    <location>
        <begin position="174"/>
        <end position="202"/>
    </location>
</feature>
<accession>A0A914NZB5</accession>
<keyword evidence="7" id="KW-1185">Reference proteome</keyword>
<dbReference type="GO" id="GO:0003729">
    <property type="term" value="F:mRNA binding"/>
    <property type="evidence" value="ECO:0007669"/>
    <property type="project" value="TreeGrafter"/>
</dbReference>
<feature type="compositionally biased region" description="Polar residues" evidence="5">
    <location>
        <begin position="221"/>
        <end position="240"/>
    </location>
</feature>
<dbReference type="Gene3D" id="1.20.120.1790">
    <property type="match status" value="1"/>
</dbReference>
<evidence type="ECO:0000256" key="5">
    <source>
        <dbReference type="SAM" id="MobiDB-lite"/>
    </source>
</evidence>
<evidence type="ECO:0000256" key="4">
    <source>
        <dbReference type="PROSITE-ProRule" id="PRU00723"/>
    </source>
</evidence>
<dbReference type="SUPFAM" id="SSF90229">
    <property type="entry name" value="CCCH zinc finger"/>
    <property type="match status" value="1"/>
</dbReference>
<dbReference type="GO" id="GO:0010494">
    <property type="term" value="C:cytoplasmic stress granule"/>
    <property type="evidence" value="ECO:0007669"/>
    <property type="project" value="TreeGrafter"/>
</dbReference>
<dbReference type="GO" id="GO:0008270">
    <property type="term" value="F:zinc ion binding"/>
    <property type="evidence" value="ECO:0007669"/>
    <property type="project" value="UniProtKB-KW"/>
</dbReference>
<dbReference type="PROSITE" id="PS50103">
    <property type="entry name" value="ZF_C3H1"/>
    <property type="match status" value="1"/>
</dbReference>
<dbReference type="Proteomes" id="UP000887578">
    <property type="component" value="Unplaced"/>
</dbReference>
<dbReference type="GO" id="GO:0000209">
    <property type="term" value="P:protein polyubiquitination"/>
    <property type="evidence" value="ECO:0007669"/>
    <property type="project" value="TreeGrafter"/>
</dbReference>